<reference evidence="2" key="1">
    <citation type="submission" date="2021-09" db="EMBL/GenBank/DDBJ databases">
        <title>Genome analysis of Fictibacillus sp. KIGAM418 isolated from marine sediment.</title>
        <authorList>
            <person name="Seo M.-J."/>
            <person name="Cho E.-S."/>
            <person name="Hwang C.Y."/>
        </authorList>
    </citation>
    <scope>NUCLEOTIDE SEQUENCE</scope>
    <source>
        <strain evidence="2">KIGAM418</strain>
    </source>
</reference>
<dbReference type="InterPro" id="IPR051532">
    <property type="entry name" value="Ester_Hydrolysis_Enzymes"/>
</dbReference>
<dbReference type="PANTHER" id="PTHR30383">
    <property type="entry name" value="THIOESTERASE 1/PROTEASE 1/LYSOPHOSPHOLIPASE L1"/>
    <property type="match status" value="1"/>
</dbReference>
<dbReference type="AlphaFoldDB" id="A0A9X1XAV4"/>
<dbReference type="RefSeq" id="WP_248251743.1">
    <property type="nucleotide sequence ID" value="NZ_JAIWJX010000002.1"/>
</dbReference>
<dbReference type="EMBL" id="JAIWJX010000002">
    <property type="protein sequence ID" value="MCK6256013.1"/>
    <property type="molecule type" value="Genomic_DNA"/>
</dbReference>
<dbReference type="Gene3D" id="3.40.50.1110">
    <property type="entry name" value="SGNH hydrolase"/>
    <property type="match status" value="1"/>
</dbReference>
<protein>
    <submittedName>
        <fullName evidence="2">GDSL-type esterase/lipase family protein</fullName>
    </submittedName>
</protein>
<dbReference type="PANTHER" id="PTHR30383:SF27">
    <property type="entry name" value="SPORE GERMINATION LIPASE LIPC"/>
    <property type="match status" value="1"/>
</dbReference>
<dbReference type="Pfam" id="PF13472">
    <property type="entry name" value="Lipase_GDSL_2"/>
    <property type="match status" value="1"/>
</dbReference>
<evidence type="ECO:0000259" key="1">
    <source>
        <dbReference type="Pfam" id="PF13472"/>
    </source>
</evidence>
<name>A0A9X1XAV4_9BACL</name>
<dbReference type="InterPro" id="IPR013830">
    <property type="entry name" value="SGNH_hydro"/>
</dbReference>
<proteinExistence type="predicted"/>
<feature type="domain" description="SGNH hydrolase-type esterase" evidence="1">
    <location>
        <begin position="71"/>
        <end position="260"/>
    </location>
</feature>
<sequence length="294" mass="32910">MKKWIWLTLILFALCTLAAGGWYYYPQFKIDRLKAQNAAATESAGTNSRSADVSYIQHLKSLPAKEIHHLALGDSVIQGRGSNQGGFIKMANSNLAVLTSKKVQLDNQGISGATSRDLLDYISSPGMSDRIKSADIITINIGGNDLVKLALKEGPVQALQDYQNVKSAYEENLNKIFSLIRKENPDAILVYNELYNAVDSGESFYPATKKLLNDWNLIAYETTAKYKPSVVIPSSEVLKPENRKEWIYDSIHPNDKGHELIAEQMIKTLKAPYKKNKRHCPSRGQCLFIFIQRA</sequence>
<dbReference type="Proteomes" id="UP001139011">
    <property type="component" value="Unassembled WGS sequence"/>
</dbReference>
<accession>A0A9X1XAV4</accession>
<dbReference type="GO" id="GO:0004622">
    <property type="term" value="F:phosphatidylcholine lysophospholipase activity"/>
    <property type="evidence" value="ECO:0007669"/>
    <property type="project" value="TreeGrafter"/>
</dbReference>
<dbReference type="InterPro" id="IPR036514">
    <property type="entry name" value="SGNH_hydro_sf"/>
</dbReference>
<organism evidence="2 3">
    <name type="scientific">Fictibacillus marinisediminis</name>
    <dbReference type="NCBI Taxonomy" id="2878389"/>
    <lineage>
        <taxon>Bacteria</taxon>
        <taxon>Bacillati</taxon>
        <taxon>Bacillota</taxon>
        <taxon>Bacilli</taxon>
        <taxon>Bacillales</taxon>
        <taxon>Fictibacillaceae</taxon>
        <taxon>Fictibacillus</taxon>
    </lineage>
</organism>
<gene>
    <name evidence="2" type="ORF">LCY76_05260</name>
</gene>
<dbReference type="SUPFAM" id="SSF52266">
    <property type="entry name" value="SGNH hydrolase"/>
    <property type="match status" value="1"/>
</dbReference>
<evidence type="ECO:0000313" key="2">
    <source>
        <dbReference type="EMBL" id="MCK6256013.1"/>
    </source>
</evidence>
<comment type="caution">
    <text evidence="2">The sequence shown here is derived from an EMBL/GenBank/DDBJ whole genome shotgun (WGS) entry which is preliminary data.</text>
</comment>
<keyword evidence="3" id="KW-1185">Reference proteome</keyword>
<evidence type="ECO:0000313" key="3">
    <source>
        <dbReference type="Proteomes" id="UP001139011"/>
    </source>
</evidence>